<sequence length="260" mass="29459">MEMGKVDSAATSPHLRSQIQESLGLSSRTSTPETEKRFSVHKSSSDDGSGGKWDAKKRSKSLWQSLRKSQKGVMRQTSRGDDVGFVASEITMSDEERIQLMMMVKENMISIEEALARLKEFETQSRQTSRCDPPESPELSGLGLNDLFSCNPMELSDNEEESPTFKRLHKLVNSTWKVKNKLIRIDESKRPGVDGSEASVCIYKCYYILNFFLQLEIWCVLLFSSPESILCEAKLTAFGFLSARFANLWAETLVHSFFIK</sequence>
<dbReference type="EMBL" id="JAHUTJ010066904">
    <property type="protein sequence ID" value="MED6290735.1"/>
    <property type="molecule type" value="Genomic_DNA"/>
</dbReference>
<keyword evidence="3" id="KW-1185">Reference proteome</keyword>
<feature type="region of interest" description="Disordered" evidence="1">
    <location>
        <begin position="1"/>
        <end position="78"/>
    </location>
</feature>
<organism evidence="2 3">
    <name type="scientific">Characodon lateralis</name>
    <dbReference type="NCBI Taxonomy" id="208331"/>
    <lineage>
        <taxon>Eukaryota</taxon>
        <taxon>Metazoa</taxon>
        <taxon>Chordata</taxon>
        <taxon>Craniata</taxon>
        <taxon>Vertebrata</taxon>
        <taxon>Euteleostomi</taxon>
        <taxon>Actinopterygii</taxon>
        <taxon>Neopterygii</taxon>
        <taxon>Teleostei</taxon>
        <taxon>Neoteleostei</taxon>
        <taxon>Acanthomorphata</taxon>
        <taxon>Ovalentaria</taxon>
        <taxon>Atherinomorphae</taxon>
        <taxon>Cyprinodontiformes</taxon>
        <taxon>Goodeidae</taxon>
        <taxon>Characodon</taxon>
    </lineage>
</organism>
<accession>A0ABU7EUD0</accession>
<evidence type="ECO:0000256" key="1">
    <source>
        <dbReference type="SAM" id="MobiDB-lite"/>
    </source>
</evidence>
<dbReference type="Proteomes" id="UP001352852">
    <property type="component" value="Unassembled WGS sequence"/>
</dbReference>
<name>A0ABU7EUD0_9TELE</name>
<reference evidence="2 3" key="1">
    <citation type="submission" date="2021-06" db="EMBL/GenBank/DDBJ databases">
        <authorList>
            <person name="Palmer J.M."/>
        </authorList>
    </citation>
    <scope>NUCLEOTIDE SEQUENCE [LARGE SCALE GENOMIC DNA]</scope>
    <source>
        <strain evidence="2 3">CL_MEX2019</strain>
        <tissue evidence="2">Muscle</tissue>
    </source>
</reference>
<evidence type="ECO:0000313" key="2">
    <source>
        <dbReference type="EMBL" id="MED6290735.1"/>
    </source>
</evidence>
<comment type="caution">
    <text evidence="2">The sequence shown here is derived from an EMBL/GenBank/DDBJ whole genome shotgun (WGS) entry which is preliminary data.</text>
</comment>
<feature type="compositionally biased region" description="Polar residues" evidence="1">
    <location>
        <begin position="9"/>
        <end position="32"/>
    </location>
</feature>
<evidence type="ECO:0000313" key="3">
    <source>
        <dbReference type="Proteomes" id="UP001352852"/>
    </source>
</evidence>
<proteinExistence type="predicted"/>
<gene>
    <name evidence="2" type="ORF">CHARACLAT_016422</name>
</gene>
<protein>
    <submittedName>
        <fullName evidence="2">Uncharacterized protein</fullName>
    </submittedName>
</protein>